<reference evidence="3 4" key="1">
    <citation type="journal article" date="2020" name="Microbiol. Resour. Announc.">
        <title>Draft Genome Sequence of a Cladosporium Species Isolated from the Mesophotic Ascidian Didemnum maculosum.</title>
        <authorList>
            <person name="Gioti A."/>
            <person name="Siaperas R."/>
            <person name="Nikolaivits E."/>
            <person name="Le Goff G."/>
            <person name="Ouazzani J."/>
            <person name="Kotoulas G."/>
            <person name="Topakas E."/>
        </authorList>
    </citation>
    <scope>NUCLEOTIDE SEQUENCE [LARGE SCALE GENOMIC DNA]</scope>
    <source>
        <strain evidence="3 4">TM138-S3</strain>
    </source>
</reference>
<evidence type="ECO:0000259" key="2">
    <source>
        <dbReference type="Pfam" id="PF07110"/>
    </source>
</evidence>
<name>A0AB34KWW1_9PEZI</name>
<dbReference type="GO" id="GO:0016491">
    <property type="term" value="F:oxidoreductase activity"/>
    <property type="evidence" value="ECO:0007669"/>
    <property type="project" value="InterPro"/>
</dbReference>
<organism evidence="3 4">
    <name type="scientific">Cladosporium halotolerans</name>
    <dbReference type="NCBI Taxonomy" id="1052096"/>
    <lineage>
        <taxon>Eukaryota</taxon>
        <taxon>Fungi</taxon>
        <taxon>Dikarya</taxon>
        <taxon>Ascomycota</taxon>
        <taxon>Pezizomycotina</taxon>
        <taxon>Dothideomycetes</taxon>
        <taxon>Dothideomycetidae</taxon>
        <taxon>Cladosporiales</taxon>
        <taxon>Cladosporiaceae</taxon>
        <taxon>Cladosporium</taxon>
    </lineage>
</organism>
<keyword evidence="4" id="KW-1185">Reference proteome</keyword>
<protein>
    <recommendedName>
        <fullName evidence="2">EthD domain-containing protein</fullName>
    </recommendedName>
</protein>
<evidence type="ECO:0000256" key="1">
    <source>
        <dbReference type="ARBA" id="ARBA00005986"/>
    </source>
</evidence>
<dbReference type="GeneID" id="96004836"/>
<dbReference type="RefSeq" id="XP_069231140.1">
    <property type="nucleotide sequence ID" value="XM_069371998.1"/>
</dbReference>
<dbReference type="Gene3D" id="3.30.70.100">
    <property type="match status" value="1"/>
</dbReference>
<accession>A0AB34KWW1</accession>
<evidence type="ECO:0000313" key="3">
    <source>
        <dbReference type="EMBL" id="KAL1588035.1"/>
    </source>
</evidence>
<dbReference type="InterPro" id="IPR011008">
    <property type="entry name" value="Dimeric_a/b-barrel"/>
</dbReference>
<proteinExistence type="inferred from homology"/>
<dbReference type="EMBL" id="JAAQHG020000008">
    <property type="protein sequence ID" value="KAL1588035.1"/>
    <property type="molecule type" value="Genomic_DNA"/>
</dbReference>
<dbReference type="AlphaFoldDB" id="A0AB34KWW1"/>
<dbReference type="Pfam" id="PF07110">
    <property type="entry name" value="EthD"/>
    <property type="match status" value="1"/>
</dbReference>
<evidence type="ECO:0000313" key="4">
    <source>
        <dbReference type="Proteomes" id="UP000803884"/>
    </source>
</evidence>
<dbReference type="Proteomes" id="UP000803884">
    <property type="component" value="Unassembled WGS sequence"/>
</dbReference>
<sequence length="100" mass="11333">MSATTTVIYEKGTDFKMDYYLKTHMPLVQEKWAEFGLKSWKVLKFPDDSPYTVQATLEWESMDSFKKAAGSPSLQAVMDDVKNFADKPPKLMTGELVGSQ</sequence>
<dbReference type="PANTHER" id="PTHR40260">
    <property type="entry name" value="BLR8190 PROTEIN"/>
    <property type="match status" value="1"/>
</dbReference>
<dbReference type="PANTHER" id="PTHR40260:SF2">
    <property type="entry name" value="BLR8190 PROTEIN"/>
    <property type="match status" value="1"/>
</dbReference>
<gene>
    <name evidence="3" type="ORF">WHR41_03392</name>
</gene>
<dbReference type="NCBIfam" id="TIGR02118">
    <property type="entry name" value="EthD family reductase"/>
    <property type="match status" value="1"/>
</dbReference>
<dbReference type="SUPFAM" id="SSF54909">
    <property type="entry name" value="Dimeric alpha+beta barrel"/>
    <property type="match status" value="1"/>
</dbReference>
<comment type="similarity">
    <text evidence="1">Belongs to the tpcK family.</text>
</comment>
<feature type="domain" description="EthD" evidence="2">
    <location>
        <begin position="17"/>
        <end position="87"/>
    </location>
</feature>
<dbReference type="InterPro" id="IPR009799">
    <property type="entry name" value="EthD_dom"/>
</dbReference>
<comment type="caution">
    <text evidence="3">The sequence shown here is derived from an EMBL/GenBank/DDBJ whole genome shotgun (WGS) entry which is preliminary data.</text>
</comment>